<dbReference type="InterPro" id="IPR004625">
    <property type="entry name" value="PyrdxlKinase"/>
</dbReference>
<keyword evidence="4 6" id="KW-0067">ATP-binding</keyword>
<dbReference type="PANTHER" id="PTHR10534">
    <property type="entry name" value="PYRIDOXAL KINASE"/>
    <property type="match status" value="1"/>
</dbReference>
<comment type="function">
    <text evidence="6">Pyridoxal kinase involved in the salvage pathway of pyridoxal 5'-phosphate (PLP). Catalyzes the phosphorylation of pyridoxal to PLP.</text>
</comment>
<evidence type="ECO:0000256" key="1">
    <source>
        <dbReference type="ARBA" id="ARBA00022679"/>
    </source>
</evidence>
<feature type="binding site" evidence="6">
    <location>
        <position position="234"/>
    </location>
    <ligand>
        <name>substrate</name>
    </ligand>
</feature>
<comment type="catalytic activity">
    <reaction evidence="6">
        <text>pyridoxal + ATP = pyridoxal 5'-phosphate + ADP + H(+)</text>
        <dbReference type="Rhea" id="RHEA:10224"/>
        <dbReference type="ChEBI" id="CHEBI:15378"/>
        <dbReference type="ChEBI" id="CHEBI:17310"/>
        <dbReference type="ChEBI" id="CHEBI:30616"/>
        <dbReference type="ChEBI" id="CHEBI:456216"/>
        <dbReference type="ChEBI" id="CHEBI:597326"/>
        <dbReference type="EC" id="2.7.1.35"/>
    </reaction>
</comment>
<evidence type="ECO:0000256" key="2">
    <source>
        <dbReference type="ARBA" id="ARBA00022741"/>
    </source>
</evidence>
<evidence type="ECO:0000313" key="9">
    <source>
        <dbReference type="Proteomes" id="UP001595803"/>
    </source>
</evidence>
<dbReference type="SUPFAM" id="SSF53613">
    <property type="entry name" value="Ribokinase-like"/>
    <property type="match status" value="1"/>
</dbReference>
<dbReference type="RefSeq" id="WP_295816702.1">
    <property type="nucleotide sequence ID" value="NZ_JBHRZG010000008.1"/>
</dbReference>
<dbReference type="CDD" id="cd01173">
    <property type="entry name" value="pyridoxal_pyridoxamine_kinase"/>
    <property type="match status" value="1"/>
</dbReference>
<feature type="binding site" evidence="6">
    <location>
        <position position="17"/>
    </location>
    <ligand>
        <name>substrate</name>
    </ligand>
</feature>
<evidence type="ECO:0000256" key="5">
    <source>
        <dbReference type="ARBA" id="ARBA00022842"/>
    </source>
</evidence>
<dbReference type="PANTHER" id="PTHR10534:SF2">
    <property type="entry name" value="PYRIDOXAL KINASE"/>
    <property type="match status" value="1"/>
</dbReference>
<feature type="binding site" evidence="6">
    <location>
        <position position="119"/>
    </location>
    <ligand>
        <name>ATP</name>
        <dbReference type="ChEBI" id="CHEBI:30616"/>
    </ligand>
</feature>
<feature type="binding site" evidence="6">
    <location>
        <position position="156"/>
    </location>
    <ligand>
        <name>ATP</name>
        <dbReference type="ChEBI" id="CHEBI:30616"/>
    </ligand>
</feature>
<dbReference type="NCBIfam" id="TIGR00687">
    <property type="entry name" value="pyridox_kin"/>
    <property type="match status" value="1"/>
</dbReference>
<dbReference type="InterPro" id="IPR023685">
    <property type="entry name" value="Pyridoxal_kinase_PdxY"/>
</dbReference>
<feature type="domain" description="Pyridoxamine kinase/Phosphomethylpyrimidine kinase" evidence="7">
    <location>
        <begin position="82"/>
        <end position="273"/>
    </location>
</feature>
<keyword evidence="5 6" id="KW-0460">Magnesium</keyword>
<evidence type="ECO:0000313" key="8">
    <source>
        <dbReference type="EMBL" id="MFC3832779.1"/>
    </source>
</evidence>
<comment type="similarity">
    <text evidence="6">Belongs to the pyridoxine kinase family. PdxY subfamily.</text>
</comment>
<dbReference type="Proteomes" id="UP001595803">
    <property type="component" value="Unassembled WGS sequence"/>
</dbReference>
<gene>
    <name evidence="6 8" type="primary">pdxY</name>
    <name evidence="8" type="ORF">ACFOSB_07910</name>
</gene>
<reference evidence="9" key="1">
    <citation type="journal article" date="2019" name="Int. J. Syst. Evol. Microbiol.">
        <title>The Global Catalogue of Microorganisms (GCM) 10K type strain sequencing project: providing services to taxonomists for standard genome sequencing and annotation.</title>
        <authorList>
            <consortium name="The Broad Institute Genomics Platform"/>
            <consortium name="The Broad Institute Genome Sequencing Center for Infectious Disease"/>
            <person name="Wu L."/>
            <person name="Ma J."/>
        </authorList>
    </citation>
    <scope>NUCLEOTIDE SEQUENCE [LARGE SCALE GENOMIC DNA]</scope>
    <source>
        <strain evidence="9">CCTCC AB 2017081</strain>
    </source>
</reference>
<protein>
    <recommendedName>
        <fullName evidence="6">Pyridoxal kinase PdxY</fullName>
        <shortName evidence="6">PL kinase</shortName>
        <ecNumber evidence="6">2.7.1.35</ecNumber>
    </recommendedName>
</protein>
<dbReference type="Gene3D" id="3.40.1190.20">
    <property type="match status" value="1"/>
</dbReference>
<organism evidence="8 9">
    <name type="scientific">Deinococcus rufus</name>
    <dbReference type="NCBI Taxonomy" id="2136097"/>
    <lineage>
        <taxon>Bacteria</taxon>
        <taxon>Thermotogati</taxon>
        <taxon>Deinococcota</taxon>
        <taxon>Deinococci</taxon>
        <taxon>Deinococcales</taxon>
        <taxon>Deinococcaceae</taxon>
        <taxon>Deinococcus</taxon>
    </lineage>
</organism>
<keyword evidence="2 6" id="KW-0547">Nucleotide-binding</keyword>
<evidence type="ECO:0000256" key="6">
    <source>
        <dbReference type="HAMAP-Rule" id="MF_01639"/>
    </source>
</evidence>
<keyword evidence="1 6" id="KW-0808">Transferase</keyword>
<sequence length="298" mass="31203">MTDLSAPRPPNLLSIQSWVSYGHVGNAAAIFPLQRLGFEVWGIHTVQFSNHTGYGAWTGTVFPPETIAQVLDGIEARGVLGECDGVLSGYLGSAGTVSAVVDAVGRVRAANPAALYCCDPVMGDVGRGVFVHPELPALIAAQAVPAADIVTPNQFELELLTGLAVNTLQDALDAARTLREQLNAGGPRIVLVTSLTRQDAPADTIETLALTGDGAWLCRTPLLPLNPPRNGTGDAIAALFYGQYLRTGDAAQALSLAMSALYAVLERTHAAGTREIQLIAAQDQLAAPTRVFAAEPVM</sequence>
<dbReference type="EMBL" id="JBHRZG010000008">
    <property type="protein sequence ID" value="MFC3832779.1"/>
    <property type="molecule type" value="Genomic_DNA"/>
</dbReference>
<evidence type="ECO:0000256" key="3">
    <source>
        <dbReference type="ARBA" id="ARBA00022777"/>
    </source>
</evidence>
<dbReference type="InterPro" id="IPR029056">
    <property type="entry name" value="Ribokinase-like"/>
</dbReference>
<dbReference type="Pfam" id="PF08543">
    <property type="entry name" value="Phos_pyr_kin"/>
    <property type="match status" value="1"/>
</dbReference>
<comment type="caution">
    <text evidence="6">Lacks conserved residue(s) required for the propagation of feature annotation.</text>
</comment>
<comment type="subunit">
    <text evidence="6">Homodimer.</text>
</comment>
<evidence type="ECO:0000259" key="7">
    <source>
        <dbReference type="Pfam" id="PF08543"/>
    </source>
</evidence>
<proteinExistence type="inferred from homology"/>
<comment type="caution">
    <text evidence="8">The sequence shown here is derived from an EMBL/GenBank/DDBJ whole genome shotgun (WGS) entry which is preliminary data.</text>
</comment>
<accession>A0ABV7Z9J2</accession>
<dbReference type="NCBIfam" id="NF004398">
    <property type="entry name" value="PRK05756.1"/>
    <property type="match status" value="1"/>
</dbReference>
<dbReference type="EC" id="2.7.1.35" evidence="6"/>
<dbReference type="InterPro" id="IPR013749">
    <property type="entry name" value="PM/HMP-P_kinase-1"/>
</dbReference>
<dbReference type="GO" id="GO:0008478">
    <property type="term" value="F:pyridoxal kinase activity"/>
    <property type="evidence" value="ECO:0007669"/>
    <property type="project" value="UniProtKB-EC"/>
</dbReference>
<comment type="pathway">
    <text evidence="6">Cofactor metabolism; pyridoxal 5'-phosphate salvage; pyridoxal 5'-phosphate from pyridoxal: step 1/1.</text>
</comment>
<dbReference type="HAMAP" id="MF_01639">
    <property type="entry name" value="PdxY"/>
    <property type="match status" value="1"/>
</dbReference>
<comment type="cofactor">
    <cofactor evidence="6">
        <name>Mg(2+)</name>
        <dbReference type="ChEBI" id="CHEBI:18420"/>
    </cofactor>
</comment>
<keyword evidence="9" id="KW-1185">Reference proteome</keyword>
<keyword evidence="3 6" id="KW-0418">Kinase</keyword>
<evidence type="ECO:0000256" key="4">
    <source>
        <dbReference type="ARBA" id="ARBA00022840"/>
    </source>
</evidence>
<name>A0ABV7Z9J2_9DEIO</name>